<dbReference type="EMBL" id="JAOTJC010000012">
    <property type="protein sequence ID" value="MCU7555750.1"/>
    <property type="molecule type" value="Genomic_DNA"/>
</dbReference>
<comment type="subcellular location">
    <subcellularLocation>
        <location evidence="1">Cell membrane</location>
    </subcellularLocation>
</comment>
<feature type="transmembrane region" description="Helical" evidence="7">
    <location>
        <begin position="179"/>
        <end position="199"/>
    </location>
</feature>
<evidence type="ECO:0000256" key="5">
    <source>
        <dbReference type="ARBA" id="ARBA00022989"/>
    </source>
</evidence>
<organism evidence="8 9">
    <name type="scientific">Alteromonas salexigens</name>
    <dbReference type="NCBI Taxonomy" id="2982530"/>
    <lineage>
        <taxon>Bacteria</taxon>
        <taxon>Pseudomonadati</taxon>
        <taxon>Pseudomonadota</taxon>
        <taxon>Gammaproteobacteria</taxon>
        <taxon>Alteromonadales</taxon>
        <taxon>Alteromonadaceae</taxon>
        <taxon>Alteromonas/Salinimonas group</taxon>
        <taxon>Alteromonas</taxon>
    </lineage>
</organism>
<accession>A0ABT2VRJ8</accession>
<keyword evidence="5 7" id="KW-1133">Transmembrane helix</keyword>
<dbReference type="Proteomes" id="UP001209257">
    <property type="component" value="Unassembled WGS sequence"/>
</dbReference>
<protein>
    <submittedName>
        <fullName evidence="8">AhpA/YtjB family protein</fullName>
    </submittedName>
</protein>
<comment type="caution">
    <text evidence="8">The sequence shown here is derived from an EMBL/GenBank/DDBJ whole genome shotgun (WGS) entry which is preliminary data.</text>
</comment>
<name>A0ABT2VRJ8_9ALTE</name>
<evidence type="ECO:0000256" key="3">
    <source>
        <dbReference type="ARBA" id="ARBA00022475"/>
    </source>
</evidence>
<sequence length="224" mass="25176">MPKQQLTSTSYISSDRRQSPAFSHSAYVVMKRLVHSLLLGVTIIVAITTLLEYQQQQQRWLKMQTSQPGQPLARQYSQILAEPLATKDNEALATLLANLQQEPTVIEANVYDDRGMVVAPLEHYTSVVSKAYLSDIPPVTHIQDIVNDSGSTIGYLRVIIDPVVVLGKPLSLQKSRLQILFGCMFLAFILGIYLTRGFYKARPALRQYRTRAAAPAAQFDEKRR</sequence>
<evidence type="ECO:0000256" key="7">
    <source>
        <dbReference type="SAM" id="Phobius"/>
    </source>
</evidence>
<evidence type="ECO:0000256" key="1">
    <source>
        <dbReference type="ARBA" id="ARBA00004236"/>
    </source>
</evidence>
<feature type="transmembrane region" description="Helical" evidence="7">
    <location>
        <begin position="33"/>
        <end position="53"/>
    </location>
</feature>
<gene>
    <name evidence="8" type="ORF">OCL06_14250</name>
</gene>
<evidence type="ECO:0000313" key="9">
    <source>
        <dbReference type="Proteomes" id="UP001209257"/>
    </source>
</evidence>
<keyword evidence="3" id="KW-1003">Cell membrane</keyword>
<dbReference type="Pfam" id="PF10144">
    <property type="entry name" value="SMP_2"/>
    <property type="match status" value="1"/>
</dbReference>
<evidence type="ECO:0000313" key="8">
    <source>
        <dbReference type="EMBL" id="MCU7555750.1"/>
    </source>
</evidence>
<dbReference type="RefSeq" id="WP_262995704.1">
    <property type="nucleotide sequence ID" value="NZ_JAOTJC010000012.1"/>
</dbReference>
<keyword evidence="9" id="KW-1185">Reference proteome</keyword>
<dbReference type="InterPro" id="IPR019305">
    <property type="entry name" value="Uncharacterised_Smp"/>
</dbReference>
<evidence type="ECO:0000256" key="2">
    <source>
        <dbReference type="ARBA" id="ARBA00005362"/>
    </source>
</evidence>
<keyword evidence="4 7" id="KW-0812">Transmembrane</keyword>
<evidence type="ECO:0000256" key="4">
    <source>
        <dbReference type="ARBA" id="ARBA00022692"/>
    </source>
</evidence>
<keyword evidence="6 7" id="KW-0472">Membrane</keyword>
<evidence type="ECO:0000256" key="6">
    <source>
        <dbReference type="ARBA" id="ARBA00023136"/>
    </source>
</evidence>
<reference evidence="9" key="1">
    <citation type="submission" date="2023-07" db="EMBL/GenBank/DDBJ databases">
        <title>Study on multiphase classification of strain Alteromonas salexigens isolated from the Yellow Sea.</title>
        <authorList>
            <person name="Sun L."/>
        </authorList>
    </citation>
    <scope>NUCLEOTIDE SEQUENCE [LARGE SCALE GENOMIC DNA]</scope>
    <source>
        <strain evidence="9">ASW11-19</strain>
    </source>
</reference>
<proteinExistence type="inferred from homology"/>
<comment type="similarity">
    <text evidence="2">Belongs to the Smp family.</text>
</comment>